<reference evidence="1" key="1">
    <citation type="journal article" date="2023" name="Plant Biotechnol. J.">
        <title>Chromosome-level wild Hevea brasiliensis genome provides new tools for genomic-assisted breeding and valuable loci to elevate rubber yield.</title>
        <authorList>
            <person name="Cheng H."/>
            <person name="Song X."/>
            <person name="Hu Y."/>
            <person name="Wu T."/>
            <person name="Yang Q."/>
            <person name="An Z."/>
            <person name="Feng S."/>
            <person name="Deng Z."/>
            <person name="Wu W."/>
            <person name="Zeng X."/>
            <person name="Tu M."/>
            <person name="Wang X."/>
            <person name="Huang H."/>
        </authorList>
    </citation>
    <scope>NUCLEOTIDE SEQUENCE</scope>
    <source>
        <strain evidence="1">MT/VB/25A 57/8</strain>
    </source>
</reference>
<dbReference type="EMBL" id="JARPOI010000011">
    <property type="protein sequence ID" value="KAJ9167676.1"/>
    <property type="molecule type" value="Genomic_DNA"/>
</dbReference>
<protein>
    <submittedName>
        <fullName evidence="1">Uncharacterized protein</fullName>
    </submittedName>
</protein>
<dbReference type="Gene3D" id="3.10.280.10">
    <property type="entry name" value="Mitochondrial glycoprotein"/>
    <property type="match status" value="1"/>
</dbReference>
<accession>A0ABQ9LM41</accession>
<evidence type="ECO:0000313" key="2">
    <source>
        <dbReference type="Proteomes" id="UP001174677"/>
    </source>
</evidence>
<dbReference type="Proteomes" id="UP001174677">
    <property type="component" value="Chromosome 11"/>
</dbReference>
<dbReference type="InterPro" id="IPR003428">
    <property type="entry name" value="MAM33"/>
</dbReference>
<dbReference type="SUPFAM" id="SSF54529">
    <property type="entry name" value="Mitochondrial glycoprotein MAM33-like"/>
    <property type="match status" value="1"/>
</dbReference>
<evidence type="ECO:0000313" key="1">
    <source>
        <dbReference type="EMBL" id="KAJ9167676.1"/>
    </source>
</evidence>
<sequence length="111" mass="12621">MSRLIGTAQSTLVSSPSSFPFRGLQCHNHHSTMFDGYESVPNSGEDSSGKDVCFHISVLVEISKRVAAMHWSLCAWNLNPELQQRFREFLEARGVNDKLSVFLHEYMMNKD</sequence>
<proteinExistence type="predicted"/>
<dbReference type="Pfam" id="PF02330">
    <property type="entry name" value="MAM33"/>
    <property type="match status" value="1"/>
</dbReference>
<name>A0ABQ9LM41_HEVBR</name>
<organism evidence="1 2">
    <name type="scientific">Hevea brasiliensis</name>
    <name type="common">Para rubber tree</name>
    <name type="synonym">Siphonia brasiliensis</name>
    <dbReference type="NCBI Taxonomy" id="3981"/>
    <lineage>
        <taxon>Eukaryota</taxon>
        <taxon>Viridiplantae</taxon>
        <taxon>Streptophyta</taxon>
        <taxon>Embryophyta</taxon>
        <taxon>Tracheophyta</taxon>
        <taxon>Spermatophyta</taxon>
        <taxon>Magnoliopsida</taxon>
        <taxon>eudicotyledons</taxon>
        <taxon>Gunneridae</taxon>
        <taxon>Pentapetalae</taxon>
        <taxon>rosids</taxon>
        <taxon>fabids</taxon>
        <taxon>Malpighiales</taxon>
        <taxon>Euphorbiaceae</taxon>
        <taxon>Crotonoideae</taxon>
        <taxon>Micrandreae</taxon>
        <taxon>Hevea</taxon>
    </lineage>
</organism>
<comment type="caution">
    <text evidence="1">The sequence shown here is derived from an EMBL/GenBank/DDBJ whole genome shotgun (WGS) entry which is preliminary data.</text>
</comment>
<keyword evidence="2" id="KW-1185">Reference proteome</keyword>
<dbReference type="InterPro" id="IPR036561">
    <property type="entry name" value="MAM33_sf"/>
</dbReference>
<gene>
    <name evidence="1" type="ORF">P3X46_019290</name>
</gene>